<dbReference type="AlphaFoldDB" id="A0A0F9QLB7"/>
<feature type="transmembrane region" description="Helical" evidence="2">
    <location>
        <begin position="1140"/>
        <end position="1162"/>
    </location>
</feature>
<feature type="compositionally biased region" description="Gly residues" evidence="1">
    <location>
        <begin position="421"/>
        <end position="433"/>
    </location>
</feature>
<comment type="caution">
    <text evidence="4">The sequence shown here is derived from an EMBL/GenBank/DDBJ whole genome shotgun (WGS) entry which is preliminary data.</text>
</comment>
<keyword evidence="2" id="KW-0812">Transmembrane</keyword>
<dbReference type="InterPro" id="IPR013783">
    <property type="entry name" value="Ig-like_fold"/>
</dbReference>
<feature type="domain" description="Glycine-rich" evidence="3">
    <location>
        <begin position="217"/>
        <end position="448"/>
    </location>
</feature>
<accession>A0A0F9QLB7</accession>
<feature type="compositionally biased region" description="Gly residues" evidence="1">
    <location>
        <begin position="398"/>
        <end position="411"/>
    </location>
</feature>
<dbReference type="Gene3D" id="2.60.40.10">
    <property type="entry name" value="Immunoglobulins"/>
    <property type="match status" value="1"/>
</dbReference>
<evidence type="ECO:0000313" key="4">
    <source>
        <dbReference type="EMBL" id="KKN06158.1"/>
    </source>
</evidence>
<dbReference type="Pfam" id="PF21722">
    <property type="entry name" value="Gly_rich_2"/>
    <property type="match status" value="1"/>
</dbReference>
<name>A0A0F9QLB7_9ZZZZ</name>
<keyword evidence="2" id="KW-1133">Transmembrane helix</keyword>
<evidence type="ECO:0000256" key="2">
    <source>
        <dbReference type="SAM" id="Phobius"/>
    </source>
</evidence>
<feature type="transmembrane region" description="Helical" evidence="2">
    <location>
        <begin position="1193"/>
        <end position="1209"/>
    </location>
</feature>
<dbReference type="InterPro" id="IPR049304">
    <property type="entry name" value="Gly_rich_dom"/>
</dbReference>
<keyword evidence="2" id="KW-0472">Membrane</keyword>
<proteinExistence type="predicted"/>
<dbReference type="Pfam" id="PF17957">
    <property type="entry name" value="Big_7"/>
    <property type="match status" value="1"/>
</dbReference>
<feature type="region of interest" description="Disordered" evidence="1">
    <location>
        <begin position="307"/>
        <end position="373"/>
    </location>
</feature>
<evidence type="ECO:0000259" key="3">
    <source>
        <dbReference type="Pfam" id="PF21722"/>
    </source>
</evidence>
<reference evidence="4" key="1">
    <citation type="journal article" date="2015" name="Nature">
        <title>Complex archaea that bridge the gap between prokaryotes and eukaryotes.</title>
        <authorList>
            <person name="Spang A."/>
            <person name="Saw J.H."/>
            <person name="Jorgensen S.L."/>
            <person name="Zaremba-Niedzwiedzka K."/>
            <person name="Martijn J."/>
            <person name="Lind A.E."/>
            <person name="van Eijk R."/>
            <person name="Schleper C."/>
            <person name="Guy L."/>
            <person name="Ettema T.J."/>
        </authorList>
    </citation>
    <scope>NUCLEOTIDE SEQUENCE</scope>
</reference>
<feature type="compositionally biased region" description="Gly residues" evidence="1">
    <location>
        <begin position="313"/>
        <end position="371"/>
    </location>
</feature>
<feature type="transmembrane region" description="Helical" evidence="2">
    <location>
        <begin position="1169"/>
        <end position="1187"/>
    </location>
</feature>
<sequence>MNKKLFILMLCMVFLIGSVSALDFDSWNNKLTYSENDMKISLDNWWGFGKNIGTAKLKSHKSVDEKRLVKLGNSTLIWYEINFLELYSSGLGDVEITNVNTGEIIDRDYYFVYWGNETYQVPNYVCDNVLNKNGTIGNECYESGTKDKTREAWLPYNSRDIPKGKITIGLKLNMFMDETLDIVWKIGGKKIKKHAVVTSGAVETIDGDFTVLTYANNGTFNITFQLNTSVLVIGGGGSGGNGGAGGGGGAGEFDFVNSLVLSVGDYNIVVGDGGAAQSGVNTNGLNGSGSSFHTVIGLGGGGGGSFNNDDGEAGGSGGGGGAGGAGGSAGGTGLAGNDGGTGEDGPEGGGGGGADAVGGNAGGGNGDGGNGLTSSINGTSTTYAGGAGGGSNTGGIAGTGGTGGGGDGGLQGSSSPTAGIDGTGGGGGGTFGSGSAKGGDGIVIIRYKTSEANPAPTVNLDSPANNTNFTLTNIVVMNATIFDDTNITNVTLYLNNVGNETNSTSGLNNTVWNFTKNMGEGDTFWTLEACNFLGFCTNASQRLFNVNTTPDIQYGNGVPQNEANITVNFFEVNVTITEDLFKNITFDLYNRLSSLNQSVTFTNSSREKVWGNLLDGNYSYNVTVATITNQFNSTSTRNISIDSTNPNITLTGPPLIIGSHILNTNLTINWTFVESNPDICIIEYERVNVTVTCSDLTTEINTTNAVNRTIIIYMNDTFGNVDSDNRTWQYNFIETSSEFTVDVFETNNYTFAINVTTTQLVSSFTAFLNHNGTIHSADSTCTSGDCEISTIIDIPLLNPTQTTENKTFFWQLSIFNGTGTSQINTSTRTQNVTAINFERCGTTPQAVNFTIHREDTRDLLSSNFNGFFQSYLGTGDVKKESNFSGSGQSHYEFCIDQNETFIVNSQIDLSATDFSDRHYSFVKDEFTNVSIDRQLFLVNSSVASVIIIEVKDQGLIPLENIIVNISRFYPGIGQFIQIENQITDEFGQIVAKLVQNNAKYRFNFFNIDNVLLKTSDDLTIACRSLICIIPFVIEDTTNEFERFENLTIYTSTLTFDNTTNVFTFTWADQRGEFATTRLEVTRYLLNGSSVVCNVSSTSILSTLSCEVGDQSASYKAQSFRTTTEEDRRRISVLNVKVNDLTSIFGVEGLLWVLLLLFTMIGIGAFNPSVGAILYGAGFIIMGIIGVISMPPGVFFANTLLVILFVWAVNKR</sequence>
<organism evidence="4">
    <name type="scientific">marine sediment metagenome</name>
    <dbReference type="NCBI Taxonomy" id="412755"/>
    <lineage>
        <taxon>unclassified sequences</taxon>
        <taxon>metagenomes</taxon>
        <taxon>ecological metagenomes</taxon>
    </lineage>
</organism>
<evidence type="ECO:0000256" key="1">
    <source>
        <dbReference type="SAM" id="MobiDB-lite"/>
    </source>
</evidence>
<dbReference type="EMBL" id="LAZR01004721">
    <property type="protein sequence ID" value="KKN06158.1"/>
    <property type="molecule type" value="Genomic_DNA"/>
</dbReference>
<protein>
    <recommendedName>
        <fullName evidence="3">Glycine-rich domain-containing protein</fullName>
    </recommendedName>
</protein>
<gene>
    <name evidence="4" type="ORF">LCGC14_1080160</name>
</gene>
<feature type="region of interest" description="Disordered" evidence="1">
    <location>
        <begin position="398"/>
        <end position="433"/>
    </location>
</feature>